<evidence type="ECO:0000313" key="2">
    <source>
        <dbReference type="EMBL" id="MEJ8813619.1"/>
    </source>
</evidence>
<comment type="caution">
    <text evidence="2">The sequence shown here is derived from an EMBL/GenBank/DDBJ whole genome shotgun (WGS) entry which is preliminary data.</text>
</comment>
<organism evidence="2 3">
    <name type="scientific">Variovorax ureilyticus</name>
    <dbReference type="NCBI Taxonomy" id="1836198"/>
    <lineage>
        <taxon>Bacteria</taxon>
        <taxon>Pseudomonadati</taxon>
        <taxon>Pseudomonadota</taxon>
        <taxon>Betaproteobacteria</taxon>
        <taxon>Burkholderiales</taxon>
        <taxon>Comamonadaceae</taxon>
        <taxon>Variovorax</taxon>
    </lineage>
</organism>
<proteinExistence type="predicted"/>
<keyword evidence="3" id="KW-1185">Reference proteome</keyword>
<keyword evidence="2" id="KW-0378">Hydrolase</keyword>
<dbReference type="InterPro" id="IPR000073">
    <property type="entry name" value="AB_hydrolase_1"/>
</dbReference>
<dbReference type="Gene3D" id="3.40.50.1820">
    <property type="entry name" value="alpha/beta hydrolase"/>
    <property type="match status" value="1"/>
</dbReference>
<dbReference type="InterPro" id="IPR029058">
    <property type="entry name" value="AB_hydrolase_fold"/>
</dbReference>
<feature type="domain" description="AB hydrolase-1" evidence="1">
    <location>
        <begin position="54"/>
        <end position="205"/>
    </location>
</feature>
<accession>A0ABU8VL48</accession>
<protein>
    <submittedName>
        <fullName evidence="2">Alpha/beta fold hydrolase</fullName>
    </submittedName>
</protein>
<dbReference type="RefSeq" id="WP_340358857.1">
    <property type="nucleotide sequence ID" value="NZ_JBBKZU010000009.1"/>
</dbReference>
<sequence length="314" mass="33890">MTDSKETPVQFGPDGTLIGIVTTPSEGTMEPVGCLLLNMGATHRIGPRRINVKLARRLASLGISTVRMDLAGLGDSRAASSSEHFRTQAVLDMQAALNLMGTMLGIRRFVVIGLCSGAANGLALAAADARVVGVLMFDGYSFLGRRALWERSFRRALAAATNPVMIEKTGRWLHRKFSAKAAAALAPDMFEPEPPHVVAANFRRAMTQTVERNVAILFLYSGTLHVTDRNRDQLGDFVNEPFAKHIEYMFDPAIDHNLTSLAAQETFQAIASDWVLRVARREAPQNPYSAATGRPAGLGGPVHGNLALARDAVA</sequence>
<evidence type="ECO:0000259" key="1">
    <source>
        <dbReference type="Pfam" id="PF12697"/>
    </source>
</evidence>
<dbReference type="EMBL" id="JBBKZU010000009">
    <property type="protein sequence ID" value="MEJ8813619.1"/>
    <property type="molecule type" value="Genomic_DNA"/>
</dbReference>
<gene>
    <name evidence="2" type="ORF">WKW77_21210</name>
</gene>
<reference evidence="2 3" key="1">
    <citation type="submission" date="2024-03" db="EMBL/GenBank/DDBJ databases">
        <title>Novel species of the genus Variovorax.</title>
        <authorList>
            <person name="Liu Q."/>
            <person name="Xin Y.-H."/>
        </authorList>
    </citation>
    <scope>NUCLEOTIDE SEQUENCE [LARGE SCALE GENOMIC DNA]</scope>
    <source>
        <strain evidence="2 3">KACC 18899</strain>
    </source>
</reference>
<dbReference type="Proteomes" id="UP001365846">
    <property type="component" value="Unassembled WGS sequence"/>
</dbReference>
<name>A0ABU8VL48_9BURK</name>
<evidence type="ECO:0000313" key="3">
    <source>
        <dbReference type="Proteomes" id="UP001365846"/>
    </source>
</evidence>
<dbReference type="SUPFAM" id="SSF53474">
    <property type="entry name" value="alpha/beta-Hydrolases"/>
    <property type="match status" value="1"/>
</dbReference>
<dbReference type="Pfam" id="PF12697">
    <property type="entry name" value="Abhydrolase_6"/>
    <property type="match status" value="1"/>
</dbReference>
<dbReference type="GO" id="GO:0016787">
    <property type="term" value="F:hydrolase activity"/>
    <property type="evidence" value="ECO:0007669"/>
    <property type="project" value="UniProtKB-KW"/>
</dbReference>